<protein>
    <recommendedName>
        <fullName evidence="3">S1 motif domain-containing protein</fullName>
    </recommendedName>
</protein>
<sequence>MFVKFKKVDFPTCISLQVSRMMYVCIIRIDEATNDLIISEREAWDMMNLKEGTLLEGTVCKILPFGAQIRIGATNRRYKQPGLGIFVVFNLLNLDFIFNRVS</sequence>
<dbReference type="Proteomes" id="UP000287651">
    <property type="component" value="Unassembled WGS sequence"/>
</dbReference>
<name>A0A427B3H8_ENSVE</name>
<gene>
    <name evidence="1" type="ORF">B296_00003905</name>
</gene>
<dbReference type="AlphaFoldDB" id="A0A427B3H8"/>
<evidence type="ECO:0000313" key="2">
    <source>
        <dbReference type="Proteomes" id="UP000287651"/>
    </source>
</evidence>
<reference evidence="1 2" key="1">
    <citation type="journal article" date="2014" name="Agronomy (Basel)">
        <title>A Draft Genome Sequence for Ensete ventricosum, the Drought-Tolerant Tree Against Hunger.</title>
        <authorList>
            <person name="Harrison J."/>
            <person name="Moore K.A."/>
            <person name="Paszkiewicz K."/>
            <person name="Jones T."/>
            <person name="Grant M."/>
            <person name="Ambacheew D."/>
            <person name="Muzemil S."/>
            <person name="Studholme D.J."/>
        </authorList>
    </citation>
    <scope>NUCLEOTIDE SEQUENCE [LARGE SCALE GENOMIC DNA]</scope>
</reference>
<evidence type="ECO:0008006" key="3">
    <source>
        <dbReference type="Google" id="ProtNLM"/>
    </source>
</evidence>
<proteinExistence type="predicted"/>
<accession>A0A427B3H8</accession>
<dbReference type="EMBL" id="AMZH03000574">
    <property type="protein sequence ID" value="RRT83033.1"/>
    <property type="molecule type" value="Genomic_DNA"/>
</dbReference>
<evidence type="ECO:0000313" key="1">
    <source>
        <dbReference type="EMBL" id="RRT83033.1"/>
    </source>
</evidence>
<organism evidence="1 2">
    <name type="scientific">Ensete ventricosum</name>
    <name type="common">Abyssinian banana</name>
    <name type="synonym">Musa ensete</name>
    <dbReference type="NCBI Taxonomy" id="4639"/>
    <lineage>
        <taxon>Eukaryota</taxon>
        <taxon>Viridiplantae</taxon>
        <taxon>Streptophyta</taxon>
        <taxon>Embryophyta</taxon>
        <taxon>Tracheophyta</taxon>
        <taxon>Spermatophyta</taxon>
        <taxon>Magnoliopsida</taxon>
        <taxon>Liliopsida</taxon>
        <taxon>Zingiberales</taxon>
        <taxon>Musaceae</taxon>
        <taxon>Ensete</taxon>
    </lineage>
</organism>
<comment type="caution">
    <text evidence="1">The sequence shown here is derived from an EMBL/GenBank/DDBJ whole genome shotgun (WGS) entry which is preliminary data.</text>
</comment>